<name>A0A150GVT9_GONPE</name>
<feature type="domain" description="EF-hand" evidence="3">
    <location>
        <begin position="69"/>
        <end position="104"/>
    </location>
</feature>
<dbReference type="InterPro" id="IPR002048">
    <property type="entry name" value="EF_hand_dom"/>
</dbReference>
<dbReference type="EMBL" id="LSYV01000006">
    <property type="protein sequence ID" value="KXZ53997.1"/>
    <property type="molecule type" value="Genomic_DNA"/>
</dbReference>
<dbReference type="InterPro" id="IPR011992">
    <property type="entry name" value="EF-hand-dom_pair"/>
</dbReference>
<evidence type="ECO:0000313" key="5">
    <source>
        <dbReference type="Proteomes" id="UP000075714"/>
    </source>
</evidence>
<feature type="region of interest" description="Disordered" evidence="2">
    <location>
        <begin position="146"/>
        <end position="171"/>
    </location>
</feature>
<protein>
    <recommendedName>
        <fullName evidence="3">EF-hand domain-containing protein</fullName>
    </recommendedName>
</protein>
<feature type="region of interest" description="Disordered" evidence="2">
    <location>
        <begin position="225"/>
        <end position="256"/>
    </location>
</feature>
<organism evidence="4 5">
    <name type="scientific">Gonium pectorale</name>
    <name type="common">Green alga</name>
    <dbReference type="NCBI Taxonomy" id="33097"/>
    <lineage>
        <taxon>Eukaryota</taxon>
        <taxon>Viridiplantae</taxon>
        <taxon>Chlorophyta</taxon>
        <taxon>core chlorophytes</taxon>
        <taxon>Chlorophyceae</taxon>
        <taxon>CS clade</taxon>
        <taxon>Chlamydomonadales</taxon>
        <taxon>Volvocaceae</taxon>
        <taxon>Gonium</taxon>
    </lineage>
</organism>
<dbReference type="GO" id="GO:0005509">
    <property type="term" value="F:calcium ion binding"/>
    <property type="evidence" value="ECO:0007669"/>
    <property type="project" value="InterPro"/>
</dbReference>
<accession>A0A150GVT9</accession>
<gene>
    <name evidence="4" type="ORF">GPECTOR_5g109</name>
</gene>
<evidence type="ECO:0000313" key="4">
    <source>
        <dbReference type="EMBL" id="KXZ53997.1"/>
    </source>
</evidence>
<dbReference type="AlphaFoldDB" id="A0A150GVT9"/>
<dbReference type="OrthoDB" id="549568at2759"/>
<dbReference type="PROSITE" id="PS00018">
    <property type="entry name" value="EF_HAND_1"/>
    <property type="match status" value="1"/>
</dbReference>
<comment type="caution">
    <text evidence="4">The sequence shown here is derived from an EMBL/GenBank/DDBJ whole genome shotgun (WGS) entry which is preliminary data.</text>
</comment>
<evidence type="ECO:0000259" key="3">
    <source>
        <dbReference type="PROSITE" id="PS50222"/>
    </source>
</evidence>
<keyword evidence="5" id="KW-1185">Reference proteome</keyword>
<dbReference type="SUPFAM" id="SSF47473">
    <property type="entry name" value="EF-hand"/>
    <property type="match status" value="1"/>
</dbReference>
<feature type="compositionally biased region" description="Low complexity" evidence="2">
    <location>
        <begin position="154"/>
        <end position="171"/>
    </location>
</feature>
<proteinExistence type="predicted"/>
<dbReference type="Gene3D" id="1.10.238.10">
    <property type="entry name" value="EF-hand"/>
    <property type="match status" value="1"/>
</dbReference>
<dbReference type="InterPro" id="IPR018247">
    <property type="entry name" value="EF_Hand_1_Ca_BS"/>
</dbReference>
<sequence>MPQCISSVRGPRVAQFGAVDPTAFLAPYGDIRPAEWPPEALTAQDVEQDELDMRYNKMLAALRDRLTARGPGRLAAAFRDLDRDGSGMLSRRDFLAVLRSLNLGGPELLDERVIDLILAGVHTGGRGMARPATGASQMSGHRLPAVPAGGGGVKSAPGGQRHQQPHQSPLQSQIQQQCVAYGDFVNALRFGSLPWRGYNRKLRHRMGADPDAPIGPPVLARPPYGVAYGHGPSGPTVTSPANPARAPPPWGEDPDMVVQRHSEDRDDGYLGPRADPRSAERALVLPGIRDAAGVQDGADLEGWPDLQPHSGRAAVLQWLHDADTAGGRA</sequence>
<keyword evidence="1" id="KW-0106">Calcium</keyword>
<reference evidence="5" key="1">
    <citation type="journal article" date="2016" name="Nat. Commun.">
        <title>The Gonium pectorale genome demonstrates co-option of cell cycle regulation during the evolution of multicellularity.</title>
        <authorList>
            <person name="Hanschen E.R."/>
            <person name="Marriage T.N."/>
            <person name="Ferris P.J."/>
            <person name="Hamaji T."/>
            <person name="Toyoda A."/>
            <person name="Fujiyama A."/>
            <person name="Neme R."/>
            <person name="Noguchi H."/>
            <person name="Minakuchi Y."/>
            <person name="Suzuki M."/>
            <person name="Kawai-Toyooka H."/>
            <person name="Smith D.R."/>
            <person name="Sparks H."/>
            <person name="Anderson J."/>
            <person name="Bakaric R."/>
            <person name="Luria V."/>
            <person name="Karger A."/>
            <person name="Kirschner M.W."/>
            <person name="Durand P.M."/>
            <person name="Michod R.E."/>
            <person name="Nozaki H."/>
            <person name="Olson B.J."/>
        </authorList>
    </citation>
    <scope>NUCLEOTIDE SEQUENCE [LARGE SCALE GENOMIC DNA]</scope>
    <source>
        <strain evidence="5">NIES-2863</strain>
    </source>
</reference>
<dbReference type="PROSITE" id="PS50222">
    <property type="entry name" value="EF_HAND_2"/>
    <property type="match status" value="1"/>
</dbReference>
<evidence type="ECO:0000256" key="1">
    <source>
        <dbReference type="ARBA" id="ARBA00022837"/>
    </source>
</evidence>
<dbReference type="SMART" id="SM00054">
    <property type="entry name" value="EFh"/>
    <property type="match status" value="1"/>
</dbReference>
<evidence type="ECO:0000256" key="2">
    <source>
        <dbReference type="SAM" id="MobiDB-lite"/>
    </source>
</evidence>
<dbReference type="Proteomes" id="UP000075714">
    <property type="component" value="Unassembled WGS sequence"/>
</dbReference>